<dbReference type="Proteomes" id="UP000724874">
    <property type="component" value="Unassembled WGS sequence"/>
</dbReference>
<comment type="caution">
    <text evidence="1">The sequence shown here is derived from an EMBL/GenBank/DDBJ whole genome shotgun (WGS) entry which is preliminary data.</text>
</comment>
<gene>
    <name evidence="1" type="ORF">CPB84DRAFT_1790435</name>
</gene>
<reference evidence="1" key="1">
    <citation type="submission" date="2020-11" db="EMBL/GenBank/DDBJ databases">
        <authorList>
            <consortium name="DOE Joint Genome Institute"/>
            <person name="Ahrendt S."/>
            <person name="Riley R."/>
            <person name="Andreopoulos W."/>
            <person name="LaButti K."/>
            <person name="Pangilinan J."/>
            <person name="Ruiz-duenas F.J."/>
            <person name="Barrasa J.M."/>
            <person name="Sanchez-Garcia M."/>
            <person name="Camarero S."/>
            <person name="Miyauchi S."/>
            <person name="Serrano A."/>
            <person name="Linde D."/>
            <person name="Babiker R."/>
            <person name="Drula E."/>
            <person name="Ayuso-Fernandez I."/>
            <person name="Pacheco R."/>
            <person name="Padilla G."/>
            <person name="Ferreira P."/>
            <person name="Barriuso J."/>
            <person name="Kellner H."/>
            <person name="Castanera R."/>
            <person name="Alfaro M."/>
            <person name="Ramirez L."/>
            <person name="Pisabarro A.G."/>
            <person name="Kuo A."/>
            <person name="Tritt A."/>
            <person name="Lipzen A."/>
            <person name="He G."/>
            <person name="Yan M."/>
            <person name="Ng V."/>
            <person name="Cullen D."/>
            <person name="Martin F."/>
            <person name="Rosso M.-N."/>
            <person name="Henrissat B."/>
            <person name="Hibbett D."/>
            <person name="Martinez A.T."/>
            <person name="Grigoriev I.V."/>
        </authorList>
    </citation>
    <scope>NUCLEOTIDE SEQUENCE</scope>
    <source>
        <strain evidence="1">AH 44721</strain>
    </source>
</reference>
<evidence type="ECO:0000313" key="2">
    <source>
        <dbReference type="Proteomes" id="UP000724874"/>
    </source>
</evidence>
<accession>A0A9P5NH46</accession>
<dbReference type="EMBL" id="JADNYJ010000118">
    <property type="protein sequence ID" value="KAF8883096.1"/>
    <property type="molecule type" value="Genomic_DNA"/>
</dbReference>
<name>A0A9P5NH46_GYMJU</name>
<sequence length="77" mass="8707">MLILERPFSPLSYITSHTDLSDFSALICVIIGGSSKLLQSYFRSPALISAASVIDYRLYYRTSGSLVHWDLHICRHC</sequence>
<dbReference type="AlphaFoldDB" id="A0A9P5NH46"/>
<organism evidence="1 2">
    <name type="scientific">Gymnopilus junonius</name>
    <name type="common">Spectacular rustgill mushroom</name>
    <name type="synonym">Gymnopilus spectabilis subsp. junonius</name>
    <dbReference type="NCBI Taxonomy" id="109634"/>
    <lineage>
        <taxon>Eukaryota</taxon>
        <taxon>Fungi</taxon>
        <taxon>Dikarya</taxon>
        <taxon>Basidiomycota</taxon>
        <taxon>Agaricomycotina</taxon>
        <taxon>Agaricomycetes</taxon>
        <taxon>Agaricomycetidae</taxon>
        <taxon>Agaricales</taxon>
        <taxon>Agaricineae</taxon>
        <taxon>Hymenogastraceae</taxon>
        <taxon>Gymnopilus</taxon>
    </lineage>
</organism>
<protein>
    <submittedName>
        <fullName evidence="1">Uncharacterized protein</fullName>
    </submittedName>
</protein>
<keyword evidence="2" id="KW-1185">Reference proteome</keyword>
<evidence type="ECO:0000313" key="1">
    <source>
        <dbReference type="EMBL" id="KAF8883096.1"/>
    </source>
</evidence>
<proteinExistence type="predicted"/>